<accession>A0A316GSL0</accession>
<evidence type="ECO:0000313" key="2">
    <source>
        <dbReference type="EMBL" id="PWK62596.1"/>
    </source>
</evidence>
<evidence type="ECO:0000256" key="1">
    <source>
        <dbReference type="SAM" id="SignalP"/>
    </source>
</evidence>
<comment type="caution">
    <text evidence="2">The sequence shown here is derived from an EMBL/GenBank/DDBJ whole genome shotgun (WGS) entry which is preliminary data.</text>
</comment>
<protein>
    <recommendedName>
        <fullName evidence="4">Membrane-bound lysozyme inhibitor of c-type lysozyme MliC</fullName>
    </recommendedName>
</protein>
<keyword evidence="3" id="KW-1185">Reference proteome</keyword>
<dbReference type="Proteomes" id="UP000245708">
    <property type="component" value="Unassembled WGS sequence"/>
</dbReference>
<organism evidence="2 3">
    <name type="scientific">Roseicyclus mahoneyensis</name>
    <dbReference type="NCBI Taxonomy" id="164332"/>
    <lineage>
        <taxon>Bacteria</taxon>
        <taxon>Pseudomonadati</taxon>
        <taxon>Pseudomonadota</taxon>
        <taxon>Alphaproteobacteria</taxon>
        <taxon>Rhodobacterales</taxon>
        <taxon>Roseobacteraceae</taxon>
        <taxon>Roseicyclus</taxon>
    </lineage>
</organism>
<name>A0A316GSL0_9RHOB</name>
<reference evidence="2 3" key="1">
    <citation type="submission" date="2018-05" db="EMBL/GenBank/DDBJ databases">
        <title>Genomic Encyclopedia of Type Strains, Phase IV (KMG-IV): sequencing the most valuable type-strain genomes for metagenomic binning, comparative biology and taxonomic classification.</title>
        <authorList>
            <person name="Goeker M."/>
        </authorList>
    </citation>
    <scope>NUCLEOTIDE SEQUENCE [LARGE SCALE GENOMIC DNA]</scope>
    <source>
        <strain evidence="2 3">DSM 16097</strain>
    </source>
</reference>
<evidence type="ECO:0000313" key="3">
    <source>
        <dbReference type="Proteomes" id="UP000245708"/>
    </source>
</evidence>
<sequence>MRCLALLLLVPLPVMAQDLTAICLSNGSPDTYFVGQTFFADDRVVWVSTPDGNEAPGVIRRWREPGIFDHYAAILGDTVAAVPDDLIARCDEGWRDTIVLRYADGRVLRRDASCGEDNPVALLGQETILTRQTVAGIYFTEEPLPTLTDGADDICGRDW</sequence>
<evidence type="ECO:0008006" key="4">
    <source>
        <dbReference type="Google" id="ProtNLM"/>
    </source>
</evidence>
<dbReference type="EMBL" id="QGGW01000001">
    <property type="protein sequence ID" value="PWK62596.1"/>
    <property type="molecule type" value="Genomic_DNA"/>
</dbReference>
<feature type="chain" id="PRO_5016266124" description="Membrane-bound lysozyme inhibitor of c-type lysozyme MliC" evidence="1">
    <location>
        <begin position="17"/>
        <end position="159"/>
    </location>
</feature>
<dbReference type="AlphaFoldDB" id="A0A316GSL0"/>
<dbReference type="RefSeq" id="WP_109665319.1">
    <property type="nucleotide sequence ID" value="NZ_QGGW01000001.1"/>
</dbReference>
<proteinExistence type="predicted"/>
<feature type="signal peptide" evidence="1">
    <location>
        <begin position="1"/>
        <end position="16"/>
    </location>
</feature>
<gene>
    <name evidence="2" type="ORF">C7455_101625</name>
</gene>
<keyword evidence="1" id="KW-0732">Signal</keyword>